<name>A0A9N9N6U8_9GLOM</name>
<evidence type="ECO:0000313" key="1">
    <source>
        <dbReference type="EMBL" id="CAG8708427.1"/>
    </source>
</evidence>
<sequence length="187" mass="22084">MFLIKWTSLGEDSFRVYVKQTLDITYEEFLNDNNTYFNKRHSDLFNTFIYDILMKNKILCQVNCTIMFFDNNKKKTFSDGNIDFASSRREYYKDALGRYKTLNFSGQCKLKTGNTQVLMEDIRAFLSTISNRPDEYGFLVSNNIASENTLTLLSNTALNKHVFGNKKIEHLEVTNEKLKKRIREFRR</sequence>
<gene>
    <name evidence="1" type="ORF">DERYTH_LOCUS13421</name>
</gene>
<dbReference type="OrthoDB" id="10350585at2759"/>
<protein>
    <submittedName>
        <fullName evidence="1">16415_t:CDS:1</fullName>
    </submittedName>
</protein>
<evidence type="ECO:0000313" key="2">
    <source>
        <dbReference type="Proteomes" id="UP000789405"/>
    </source>
</evidence>
<reference evidence="1" key="1">
    <citation type="submission" date="2021-06" db="EMBL/GenBank/DDBJ databases">
        <authorList>
            <person name="Kallberg Y."/>
            <person name="Tangrot J."/>
            <person name="Rosling A."/>
        </authorList>
    </citation>
    <scope>NUCLEOTIDE SEQUENCE</scope>
    <source>
        <strain evidence="1">MA453B</strain>
    </source>
</reference>
<accession>A0A9N9N6U8</accession>
<dbReference type="Proteomes" id="UP000789405">
    <property type="component" value="Unassembled WGS sequence"/>
</dbReference>
<keyword evidence="2" id="KW-1185">Reference proteome</keyword>
<proteinExistence type="predicted"/>
<organism evidence="1 2">
    <name type="scientific">Dentiscutata erythropus</name>
    <dbReference type="NCBI Taxonomy" id="1348616"/>
    <lineage>
        <taxon>Eukaryota</taxon>
        <taxon>Fungi</taxon>
        <taxon>Fungi incertae sedis</taxon>
        <taxon>Mucoromycota</taxon>
        <taxon>Glomeromycotina</taxon>
        <taxon>Glomeromycetes</taxon>
        <taxon>Diversisporales</taxon>
        <taxon>Gigasporaceae</taxon>
        <taxon>Dentiscutata</taxon>
    </lineage>
</organism>
<dbReference type="EMBL" id="CAJVPY010009410">
    <property type="protein sequence ID" value="CAG8708427.1"/>
    <property type="molecule type" value="Genomic_DNA"/>
</dbReference>
<dbReference type="AlphaFoldDB" id="A0A9N9N6U8"/>
<comment type="caution">
    <text evidence="1">The sequence shown here is derived from an EMBL/GenBank/DDBJ whole genome shotgun (WGS) entry which is preliminary data.</text>
</comment>